<comment type="caution">
    <text evidence="1">The sequence shown here is derived from an EMBL/GenBank/DDBJ whole genome shotgun (WGS) entry which is preliminary data.</text>
</comment>
<name>A0A852ZNY3_9ACTN</name>
<gene>
    <name evidence="1" type="ORF">F4554_006246</name>
</gene>
<protein>
    <submittedName>
        <fullName evidence="1">Uncharacterized protein</fullName>
    </submittedName>
</protein>
<dbReference type="EMBL" id="JACBZH010000001">
    <property type="protein sequence ID" value="NYH93608.1"/>
    <property type="molecule type" value="Genomic_DNA"/>
</dbReference>
<evidence type="ECO:0000313" key="1">
    <source>
        <dbReference type="EMBL" id="NYH93608.1"/>
    </source>
</evidence>
<sequence length="58" mass="6554">MTAVLVRLNLRLFFAAEQVPAAERQELLRTWYRLNAVRLATAAGAWVATRQAAARITR</sequence>
<organism evidence="1 2">
    <name type="scientific">Actinopolymorpha rutila</name>
    <dbReference type="NCBI Taxonomy" id="446787"/>
    <lineage>
        <taxon>Bacteria</taxon>
        <taxon>Bacillati</taxon>
        <taxon>Actinomycetota</taxon>
        <taxon>Actinomycetes</taxon>
        <taxon>Propionibacteriales</taxon>
        <taxon>Actinopolymorphaceae</taxon>
        <taxon>Actinopolymorpha</taxon>
    </lineage>
</organism>
<dbReference type="Proteomes" id="UP000579605">
    <property type="component" value="Unassembled WGS sequence"/>
</dbReference>
<keyword evidence="2" id="KW-1185">Reference proteome</keyword>
<proteinExistence type="predicted"/>
<dbReference type="RefSeq" id="WP_179791110.1">
    <property type="nucleotide sequence ID" value="NZ_BAAARR010000012.1"/>
</dbReference>
<accession>A0A852ZNY3</accession>
<reference evidence="1 2" key="1">
    <citation type="submission" date="2020-07" db="EMBL/GenBank/DDBJ databases">
        <title>Sequencing the genomes of 1000 actinobacteria strains.</title>
        <authorList>
            <person name="Klenk H.-P."/>
        </authorList>
    </citation>
    <scope>NUCLEOTIDE SEQUENCE [LARGE SCALE GENOMIC DNA]</scope>
    <source>
        <strain evidence="1 2">DSM 18448</strain>
    </source>
</reference>
<evidence type="ECO:0000313" key="2">
    <source>
        <dbReference type="Proteomes" id="UP000579605"/>
    </source>
</evidence>
<dbReference type="AlphaFoldDB" id="A0A852ZNY3"/>